<organism evidence="4 5">
    <name type="scientific">Treponema parvum</name>
    <dbReference type="NCBI Taxonomy" id="138851"/>
    <lineage>
        <taxon>Bacteria</taxon>
        <taxon>Pseudomonadati</taxon>
        <taxon>Spirochaetota</taxon>
        <taxon>Spirochaetia</taxon>
        <taxon>Spirochaetales</taxon>
        <taxon>Treponemataceae</taxon>
        <taxon>Treponema</taxon>
    </lineage>
</organism>
<dbReference type="EMBL" id="CP054257">
    <property type="protein sequence ID" value="QTQ12091.1"/>
    <property type="molecule type" value="Genomic_DNA"/>
</dbReference>
<keyword evidence="4" id="KW-0808">Transferase</keyword>
<dbReference type="GO" id="GO:0030170">
    <property type="term" value="F:pyridoxal phosphate binding"/>
    <property type="evidence" value="ECO:0007669"/>
    <property type="project" value="TreeGrafter"/>
</dbReference>
<dbReference type="PANTHER" id="PTHR30244">
    <property type="entry name" value="TRANSAMINASE"/>
    <property type="match status" value="1"/>
</dbReference>
<dbReference type="InterPro" id="IPR015424">
    <property type="entry name" value="PyrdxlP-dep_Trfase"/>
</dbReference>
<dbReference type="InterPro" id="IPR015421">
    <property type="entry name" value="PyrdxlP-dep_Trfase_major"/>
</dbReference>
<evidence type="ECO:0000313" key="5">
    <source>
        <dbReference type="Proteomes" id="UP000671995"/>
    </source>
</evidence>
<dbReference type="RefSeq" id="WP_210116805.1">
    <property type="nucleotide sequence ID" value="NZ_CP054257.1"/>
</dbReference>
<evidence type="ECO:0000256" key="3">
    <source>
        <dbReference type="SAM" id="MobiDB-lite"/>
    </source>
</evidence>
<evidence type="ECO:0000256" key="1">
    <source>
        <dbReference type="ARBA" id="ARBA00037999"/>
    </source>
</evidence>
<dbReference type="PANTHER" id="PTHR30244:SF34">
    <property type="entry name" value="DTDP-4-AMINO-4,6-DIDEOXYGALACTOSE TRANSAMINASE"/>
    <property type="match status" value="1"/>
</dbReference>
<evidence type="ECO:0000313" key="4">
    <source>
        <dbReference type="EMBL" id="QTQ12091.1"/>
    </source>
</evidence>
<evidence type="ECO:0000256" key="2">
    <source>
        <dbReference type="RuleBase" id="RU004508"/>
    </source>
</evidence>
<proteinExistence type="inferred from homology"/>
<keyword evidence="2" id="KW-0663">Pyridoxal phosphate</keyword>
<reference evidence="4" key="2">
    <citation type="journal article" date="2021" name="Microbiol. Resour. Announc.">
        <title>Complete Genome Sequences of Three Human Oral Treponema parvum Isolates.</title>
        <authorList>
            <person name="Zeng H."/>
            <person name="Watt R.M."/>
        </authorList>
    </citation>
    <scope>NUCLEOTIDE SEQUENCE</scope>
    <source>
        <strain evidence="4">ATCC 700773</strain>
    </source>
</reference>
<sequence length="364" mass="39959">MIQTFSSTIRRREMDAVLTCMVDEKIGPGELNARLIQSVKDNFSCAGAVALRSPSIALYYALKAMELASDSVVMISALAPSWQLLCLENFGYKLLVLDVDEKTGLVTPDIVFEGIKKGGRVLLLHETMGIMPDMQGIMDLGIPVIEDISQSAGAVYKPDTSPEEDPQEFGGENKVGPESVASKAGSFGLFTIMGLEEHDIITAGGGAVLMAANRRDWTVLKKYTDNLPQTDLLPDINSALGWVQLKEYRRNEETRKEIFSAYYRSLLSGKNKTFLRAADEGSAAWGFPVILSGSYKDVKQYASKKDIEIRSAYEQSVIALRPDEIGASCRTAKSLLLRCALFPMYPRLGKNQVIKVSRVLGTLP</sequence>
<dbReference type="Proteomes" id="UP000671995">
    <property type="component" value="Chromosome"/>
</dbReference>
<comment type="similarity">
    <text evidence="1 2">Belongs to the DegT/DnrJ/EryC1 family.</text>
</comment>
<keyword evidence="4" id="KW-0032">Aminotransferase</keyword>
<protein>
    <submittedName>
        <fullName evidence="4">DegT/DnrJ/EryC1/StrS aminotransferase family protein</fullName>
    </submittedName>
</protein>
<accession>A0A975ICK5</accession>
<dbReference type="InterPro" id="IPR015422">
    <property type="entry name" value="PyrdxlP-dep_Trfase_small"/>
</dbReference>
<reference evidence="4" key="1">
    <citation type="submission" date="2020-05" db="EMBL/GenBank/DDBJ databases">
        <authorList>
            <person name="Zeng H."/>
            <person name="Chan Y.K."/>
            <person name="Watt R.M."/>
        </authorList>
    </citation>
    <scope>NUCLEOTIDE SEQUENCE</scope>
    <source>
        <strain evidence="4">ATCC 700773</strain>
    </source>
</reference>
<gene>
    <name evidence="4" type="ORF">HRI96_07720</name>
</gene>
<feature type="region of interest" description="Disordered" evidence="3">
    <location>
        <begin position="155"/>
        <end position="178"/>
    </location>
</feature>
<dbReference type="Pfam" id="PF01041">
    <property type="entry name" value="DegT_DnrJ_EryC1"/>
    <property type="match status" value="1"/>
</dbReference>
<dbReference type="InterPro" id="IPR000653">
    <property type="entry name" value="DegT/StrS_aminotransferase"/>
</dbReference>
<dbReference type="AlphaFoldDB" id="A0A975ICK5"/>
<dbReference type="Gene3D" id="3.40.640.10">
    <property type="entry name" value="Type I PLP-dependent aspartate aminotransferase-like (Major domain)"/>
    <property type="match status" value="1"/>
</dbReference>
<dbReference type="Gene3D" id="3.90.1150.10">
    <property type="entry name" value="Aspartate Aminotransferase, domain 1"/>
    <property type="match status" value="1"/>
</dbReference>
<dbReference type="SUPFAM" id="SSF53383">
    <property type="entry name" value="PLP-dependent transferases"/>
    <property type="match status" value="1"/>
</dbReference>
<dbReference type="GO" id="GO:0008483">
    <property type="term" value="F:transaminase activity"/>
    <property type="evidence" value="ECO:0007669"/>
    <property type="project" value="UniProtKB-KW"/>
</dbReference>
<name>A0A975ICK5_9SPIR</name>
<dbReference type="GO" id="GO:0000271">
    <property type="term" value="P:polysaccharide biosynthetic process"/>
    <property type="evidence" value="ECO:0007669"/>
    <property type="project" value="TreeGrafter"/>
</dbReference>